<organism evidence="1 2">
    <name type="scientific">Alkalicoccobacillus murimartini</name>
    <dbReference type="NCBI Taxonomy" id="171685"/>
    <lineage>
        <taxon>Bacteria</taxon>
        <taxon>Bacillati</taxon>
        <taxon>Bacillota</taxon>
        <taxon>Bacilli</taxon>
        <taxon>Bacillales</taxon>
        <taxon>Bacillaceae</taxon>
        <taxon>Alkalicoccobacillus</taxon>
    </lineage>
</organism>
<name>A0ABT9YDS6_9BACI</name>
<dbReference type="Proteomes" id="UP001225034">
    <property type="component" value="Unassembled WGS sequence"/>
</dbReference>
<dbReference type="InterPro" id="IPR014718">
    <property type="entry name" value="GH-type_carb-bd"/>
</dbReference>
<dbReference type="InterPro" id="IPR011013">
    <property type="entry name" value="Gal_mutarotase_sf_dom"/>
</dbReference>
<dbReference type="RefSeq" id="WP_306980087.1">
    <property type="nucleotide sequence ID" value="NZ_JAUSUA010000001.1"/>
</dbReference>
<dbReference type="EC" id="5.1.3.3" evidence="1"/>
<dbReference type="EMBL" id="JAUSUA010000001">
    <property type="protein sequence ID" value="MDQ0205998.1"/>
    <property type="molecule type" value="Genomic_DNA"/>
</dbReference>
<keyword evidence="2" id="KW-1185">Reference proteome</keyword>
<dbReference type="GO" id="GO:0004034">
    <property type="term" value="F:aldose 1-epimerase activity"/>
    <property type="evidence" value="ECO:0007669"/>
    <property type="project" value="UniProtKB-EC"/>
</dbReference>
<dbReference type="Gene3D" id="2.70.98.10">
    <property type="match status" value="1"/>
</dbReference>
<dbReference type="Pfam" id="PF01263">
    <property type="entry name" value="Aldose_epim"/>
    <property type="match status" value="1"/>
</dbReference>
<dbReference type="CDD" id="cd01081">
    <property type="entry name" value="Aldose_epim"/>
    <property type="match status" value="1"/>
</dbReference>
<dbReference type="InterPro" id="IPR008183">
    <property type="entry name" value="Aldose_1/G6P_1-epimerase"/>
</dbReference>
<evidence type="ECO:0000313" key="1">
    <source>
        <dbReference type="EMBL" id="MDQ0205998.1"/>
    </source>
</evidence>
<comment type="caution">
    <text evidence="1">The sequence shown here is derived from an EMBL/GenBank/DDBJ whole genome shotgun (WGS) entry which is preliminary data.</text>
</comment>
<proteinExistence type="predicted"/>
<gene>
    <name evidence="1" type="ORF">J2S05_000772</name>
</gene>
<accession>A0ABT9YDS6</accession>
<protein>
    <submittedName>
        <fullName evidence="1">Aldose 1-epimerase</fullName>
        <ecNumber evidence="1">5.1.3.3</ecNumber>
    </submittedName>
</protein>
<reference evidence="1 2" key="1">
    <citation type="submission" date="2023-07" db="EMBL/GenBank/DDBJ databases">
        <title>Genomic Encyclopedia of Type Strains, Phase IV (KMG-IV): sequencing the most valuable type-strain genomes for metagenomic binning, comparative biology and taxonomic classification.</title>
        <authorList>
            <person name="Goeker M."/>
        </authorList>
    </citation>
    <scope>NUCLEOTIDE SEQUENCE [LARGE SCALE GENOMIC DNA]</scope>
    <source>
        <strain evidence="1 2">DSM 19154</strain>
    </source>
</reference>
<sequence>MSTYVREGSFQGIPTVEAGNDVLDLIIVPEWGSNLISIKTKNPQVDILRTPTDIAEYERAPVQFGVPILFPPNRISDGTFTFENRNYVFDLTEPEKQNHIHGFVYSKPWKIKSMDATEDQVRIVTSIHSEDHPDILRQFPHFFSIEMVFILKGGMIYKDAIITNHSDQTFPWGIGYHTTFQFPEETSRFSLQSTNQWVLNDRLLPTGEWMETPYKGLQEGISLKEIELDDAFLTDQSASTNQTVITRSDQPLRVSYRADSQFKHWVVYNADAKQGYVCPEPYTWITNAPNLELSDEITGIQVLKPGESTTAKTEIEITNV</sequence>
<keyword evidence="1" id="KW-0413">Isomerase</keyword>
<evidence type="ECO:0000313" key="2">
    <source>
        <dbReference type="Proteomes" id="UP001225034"/>
    </source>
</evidence>
<dbReference type="SUPFAM" id="SSF74650">
    <property type="entry name" value="Galactose mutarotase-like"/>
    <property type="match status" value="1"/>
</dbReference>